<dbReference type="PANTHER" id="PTHR43215:SF14">
    <property type="entry name" value="RADIAL SPOKE HEAD 1 HOMOLOG"/>
    <property type="match status" value="1"/>
</dbReference>
<accession>A0A072TTR1</accession>
<dbReference type="InterPro" id="IPR003409">
    <property type="entry name" value="MORN"/>
</dbReference>
<dbReference type="EMBL" id="CM001224">
    <property type="protein sequence ID" value="KEH20581.1"/>
    <property type="molecule type" value="Genomic_DNA"/>
</dbReference>
<reference evidence="2 4" key="2">
    <citation type="journal article" date="2014" name="BMC Genomics">
        <title>An improved genome release (version Mt4.0) for the model legume Medicago truncatula.</title>
        <authorList>
            <person name="Tang H."/>
            <person name="Krishnakumar V."/>
            <person name="Bidwell S."/>
            <person name="Rosen B."/>
            <person name="Chan A."/>
            <person name="Zhou S."/>
            <person name="Gentzbittel L."/>
            <person name="Childs K.L."/>
            <person name="Yandell M."/>
            <person name="Gundlach H."/>
            <person name="Mayer K.F."/>
            <person name="Schwartz D.C."/>
            <person name="Town C.D."/>
        </authorList>
    </citation>
    <scope>GENOME REANNOTATION</scope>
    <source>
        <strain evidence="2">A17</strain>
        <strain evidence="3 4">cv. Jemalong A17</strain>
    </source>
</reference>
<dbReference type="STRING" id="3880.A0A072TTR1"/>
<keyword evidence="1" id="KW-0677">Repeat</keyword>
<dbReference type="Gene3D" id="2.20.110.10">
    <property type="entry name" value="Histone H3 K4-specific methyltransferase SET7/9 N-terminal domain"/>
    <property type="match status" value="4"/>
</dbReference>
<dbReference type="SMART" id="SM00698">
    <property type="entry name" value="MORN"/>
    <property type="match status" value="8"/>
</dbReference>
<dbReference type="GO" id="GO:0016020">
    <property type="term" value="C:membrane"/>
    <property type="evidence" value="ECO:0007669"/>
    <property type="project" value="UniProtKB-ARBA"/>
</dbReference>
<dbReference type="EnsemblPlants" id="KEH20581">
    <property type="protein sequence ID" value="KEH20581"/>
    <property type="gene ID" value="MTR_8g080350"/>
</dbReference>
<proteinExistence type="predicted"/>
<evidence type="ECO:0000256" key="1">
    <source>
        <dbReference type="ARBA" id="ARBA00022737"/>
    </source>
</evidence>
<sequence>MKTIQMNHLTRLKFSNYFSQTHILVKEFYIIHQLWTTCENLHLKVHQTHSVATHILIDFDILCIAWRSDHLSHHHNEPLSTNIIIIYEGDWVDGNRTGILKWAHGDVFDGCWSNGLTHGYGVYRFSNGNVYIGEFQNNRRHGKGKYTWSNGTIYEDEWVDEKRSGNRLIIWPSGTMHEGEFFGSCDHGHDIRTKSNGDIYIGRFKNKLFLDNKKSTWSNRTIYEGDWVDGKMTGKGLMIWWPSRTKYEGEFFDSCIQGRNTLTKSTSCVYTGGWRMDVRHRIGQILYFSSGKIYGRGIMMWANGDIFDGGWSNGVRHGFEVYIFATGKVYVGTWSEGRKDEKETFYYPYSSEEPSLLKKSCTFLNCKVSKSRVNLSQKNHNYLTGHLMKVNLRHLV</sequence>
<dbReference type="SUPFAM" id="SSF82185">
    <property type="entry name" value="Histone H3 K4-specific methyltransferase SET7/9 N-terminal domain"/>
    <property type="match status" value="3"/>
</dbReference>
<dbReference type="Pfam" id="PF02493">
    <property type="entry name" value="MORN"/>
    <property type="match status" value="7"/>
</dbReference>
<reference evidence="2 4" key="1">
    <citation type="journal article" date="2011" name="Nature">
        <title>The Medicago genome provides insight into the evolution of rhizobial symbioses.</title>
        <authorList>
            <person name="Young N.D."/>
            <person name="Debelle F."/>
            <person name="Oldroyd G.E."/>
            <person name="Geurts R."/>
            <person name="Cannon S.B."/>
            <person name="Udvardi M.K."/>
            <person name="Benedito V.A."/>
            <person name="Mayer K.F."/>
            <person name="Gouzy J."/>
            <person name="Schoof H."/>
            <person name="Van de Peer Y."/>
            <person name="Proost S."/>
            <person name="Cook D.R."/>
            <person name="Meyers B.C."/>
            <person name="Spannagl M."/>
            <person name="Cheung F."/>
            <person name="De Mita S."/>
            <person name="Krishnakumar V."/>
            <person name="Gundlach H."/>
            <person name="Zhou S."/>
            <person name="Mudge J."/>
            <person name="Bharti A.K."/>
            <person name="Murray J.D."/>
            <person name="Naoumkina M.A."/>
            <person name="Rosen B."/>
            <person name="Silverstein K.A."/>
            <person name="Tang H."/>
            <person name="Rombauts S."/>
            <person name="Zhao P.X."/>
            <person name="Zhou P."/>
            <person name="Barbe V."/>
            <person name="Bardou P."/>
            <person name="Bechner M."/>
            <person name="Bellec A."/>
            <person name="Berger A."/>
            <person name="Berges H."/>
            <person name="Bidwell S."/>
            <person name="Bisseling T."/>
            <person name="Choisne N."/>
            <person name="Couloux A."/>
            <person name="Denny R."/>
            <person name="Deshpande S."/>
            <person name="Dai X."/>
            <person name="Doyle J.J."/>
            <person name="Dudez A.M."/>
            <person name="Farmer A.D."/>
            <person name="Fouteau S."/>
            <person name="Franken C."/>
            <person name="Gibelin C."/>
            <person name="Gish J."/>
            <person name="Goldstein S."/>
            <person name="Gonzalez A.J."/>
            <person name="Green P.J."/>
            <person name="Hallab A."/>
            <person name="Hartog M."/>
            <person name="Hua A."/>
            <person name="Humphray S.J."/>
            <person name="Jeong D.H."/>
            <person name="Jing Y."/>
            <person name="Jocker A."/>
            <person name="Kenton S.M."/>
            <person name="Kim D.J."/>
            <person name="Klee K."/>
            <person name="Lai H."/>
            <person name="Lang C."/>
            <person name="Lin S."/>
            <person name="Macmil S.L."/>
            <person name="Magdelenat G."/>
            <person name="Matthews L."/>
            <person name="McCorrison J."/>
            <person name="Monaghan E.L."/>
            <person name="Mun J.H."/>
            <person name="Najar F.Z."/>
            <person name="Nicholson C."/>
            <person name="Noirot C."/>
            <person name="O'Bleness M."/>
            <person name="Paule C.R."/>
            <person name="Poulain J."/>
            <person name="Prion F."/>
            <person name="Qin B."/>
            <person name="Qu C."/>
            <person name="Retzel E.F."/>
            <person name="Riddle C."/>
            <person name="Sallet E."/>
            <person name="Samain S."/>
            <person name="Samson N."/>
            <person name="Sanders I."/>
            <person name="Saurat O."/>
            <person name="Scarpelli C."/>
            <person name="Schiex T."/>
            <person name="Segurens B."/>
            <person name="Severin A.J."/>
            <person name="Sherrier D.J."/>
            <person name="Shi R."/>
            <person name="Sims S."/>
            <person name="Singer S.R."/>
            <person name="Sinharoy S."/>
            <person name="Sterck L."/>
            <person name="Viollet A."/>
            <person name="Wang B.B."/>
            <person name="Wang K."/>
            <person name="Wang M."/>
            <person name="Wang X."/>
            <person name="Warfsmann J."/>
            <person name="Weissenbach J."/>
            <person name="White D.D."/>
            <person name="White J.D."/>
            <person name="Wiley G.B."/>
            <person name="Wincker P."/>
            <person name="Xing Y."/>
            <person name="Yang L."/>
            <person name="Yao Z."/>
            <person name="Ying F."/>
            <person name="Zhai J."/>
            <person name="Zhou L."/>
            <person name="Zuber A."/>
            <person name="Denarie J."/>
            <person name="Dixon R.A."/>
            <person name="May G.D."/>
            <person name="Schwartz D.C."/>
            <person name="Rogers J."/>
            <person name="Quetier F."/>
            <person name="Town C.D."/>
            <person name="Roe B.A."/>
        </authorList>
    </citation>
    <scope>NUCLEOTIDE SEQUENCE [LARGE SCALE GENOMIC DNA]</scope>
    <source>
        <strain evidence="2">A17</strain>
        <strain evidence="3 4">cv. Jemalong A17</strain>
    </source>
</reference>
<reference evidence="3" key="3">
    <citation type="submission" date="2015-04" db="UniProtKB">
        <authorList>
            <consortium name="EnsemblPlants"/>
        </authorList>
    </citation>
    <scope>IDENTIFICATION</scope>
    <source>
        <strain evidence="3">cv. Jemalong A17</strain>
    </source>
</reference>
<dbReference type="Proteomes" id="UP000002051">
    <property type="component" value="Chromosome 8"/>
</dbReference>
<organism evidence="2 4">
    <name type="scientific">Medicago truncatula</name>
    <name type="common">Barrel medic</name>
    <name type="synonym">Medicago tribuloides</name>
    <dbReference type="NCBI Taxonomy" id="3880"/>
    <lineage>
        <taxon>Eukaryota</taxon>
        <taxon>Viridiplantae</taxon>
        <taxon>Streptophyta</taxon>
        <taxon>Embryophyta</taxon>
        <taxon>Tracheophyta</taxon>
        <taxon>Spermatophyta</taxon>
        <taxon>Magnoliopsida</taxon>
        <taxon>eudicotyledons</taxon>
        <taxon>Gunneridae</taxon>
        <taxon>Pentapetalae</taxon>
        <taxon>rosids</taxon>
        <taxon>fabids</taxon>
        <taxon>Fabales</taxon>
        <taxon>Fabaceae</taxon>
        <taxon>Papilionoideae</taxon>
        <taxon>50 kb inversion clade</taxon>
        <taxon>NPAAA clade</taxon>
        <taxon>Hologalegina</taxon>
        <taxon>IRL clade</taxon>
        <taxon>Trifolieae</taxon>
        <taxon>Medicago</taxon>
    </lineage>
</organism>
<evidence type="ECO:0000313" key="4">
    <source>
        <dbReference type="Proteomes" id="UP000002051"/>
    </source>
</evidence>
<dbReference type="AlphaFoldDB" id="A0A072TTR1"/>
<protein>
    <submittedName>
        <fullName evidence="2">MORN domain protein</fullName>
    </submittedName>
</protein>
<dbReference type="PANTHER" id="PTHR43215">
    <property type="entry name" value="RADIAL SPOKE HEAD 1 HOMOLOG"/>
    <property type="match status" value="1"/>
</dbReference>
<evidence type="ECO:0000313" key="2">
    <source>
        <dbReference type="EMBL" id="KEH20581.1"/>
    </source>
</evidence>
<dbReference type="HOGENOM" id="CLU_697133_0_0_1"/>
<evidence type="ECO:0000313" key="3">
    <source>
        <dbReference type="EnsemblPlants" id="KEH20581"/>
    </source>
</evidence>
<name>A0A072TTR1_MEDTR</name>
<gene>
    <name evidence="2" type="ordered locus">MTR_8g080350</name>
</gene>
<keyword evidence="4" id="KW-1185">Reference proteome</keyword>